<evidence type="ECO:0000256" key="6">
    <source>
        <dbReference type="HAMAP-Rule" id="MF_01345"/>
    </source>
</evidence>
<dbReference type="HAMAP" id="MF_01345_B">
    <property type="entry name" value="Ribosomal_uS17_B"/>
    <property type="match status" value="1"/>
</dbReference>
<dbReference type="NCBIfam" id="TIGR03635">
    <property type="entry name" value="uS17_bact"/>
    <property type="match status" value="1"/>
</dbReference>
<comment type="similarity">
    <text evidence="1 6 7">Belongs to the universal ribosomal protein uS17 family.</text>
</comment>
<dbReference type="PANTHER" id="PTHR10744:SF1">
    <property type="entry name" value="SMALL RIBOSOMAL SUBUNIT PROTEIN US17M"/>
    <property type="match status" value="1"/>
</dbReference>
<evidence type="ECO:0000256" key="4">
    <source>
        <dbReference type="ARBA" id="ARBA00022980"/>
    </source>
</evidence>
<keyword evidence="5 6" id="KW-0687">Ribonucleoprotein</keyword>
<dbReference type="GO" id="GO:0019843">
    <property type="term" value="F:rRNA binding"/>
    <property type="evidence" value="ECO:0007669"/>
    <property type="project" value="UniProtKB-UniRule"/>
</dbReference>
<dbReference type="CDD" id="cd00364">
    <property type="entry name" value="Ribosomal_uS17"/>
    <property type="match status" value="1"/>
</dbReference>
<dbReference type="SUPFAM" id="SSF50249">
    <property type="entry name" value="Nucleic acid-binding proteins"/>
    <property type="match status" value="1"/>
</dbReference>
<name>A0A9Q3UM59_9GAMM</name>
<proteinExistence type="inferred from homology"/>
<dbReference type="InterPro" id="IPR000266">
    <property type="entry name" value="Ribosomal_uS17"/>
</dbReference>
<dbReference type="NCBIfam" id="NF004123">
    <property type="entry name" value="PRK05610.1"/>
    <property type="match status" value="1"/>
</dbReference>
<evidence type="ECO:0000313" key="8">
    <source>
        <dbReference type="EMBL" id="MCC4308765.1"/>
    </source>
</evidence>
<evidence type="ECO:0000256" key="7">
    <source>
        <dbReference type="RuleBase" id="RU003872"/>
    </source>
</evidence>
<keyword evidence="9" id="KW-1185">Reference proteome</keyword>
<dbReference type="Gene3D" id="2.40.50.140">
    <property type="entry name" value="Nucleic acid-binding proteins"/>
    <property type="match status" value="1"/>
</dbReference>
<evidence type="ECO:0000256" key="2">
    <source>
        <dbReference type="ARBA" id="ARBA00022730"/>
    </source>
</evidence>
<dbReference type="PANTHER" id="PTHR10744">
    <property type="entry name" value="40S RIBOSOMAL PROTEIN S11 FAMILY MEMBER"/>
    <property type="match status" value="1"/>
</dbReference>
<comment type="function">
    <text evidence="6">One of the primary rRNA binding proteins, it binds specifically to the 5'-end of 16S ribosomal RNA.</text>
</comment>
<protein>
    <recommendedName>
        <fullName evidence="6">Small ribosomal subunit protein uS17</fullName>
    </recommendedName>
</protein>
<keyword evidence="2 6" id="KW-0699">rRNA-binding</keyword>
<dbReference type="GO" id="GO:0022627">
    <property type="term" value="C:cytosolic small ribosomal subunit"/>
    <property type="evidence" value="ECO:0007669"/>
    <property type="project" value="UniProtKB-UniRule"/>
</dbReference>
<evidence type="ECO:0000256" key="1">
    <source>
        <dbReference type="ARBA" id="ARBA00010254"/>
    </source>
</evidence>
<comment type="caution">
    <text evidence="8">The sequence shown here is derived from an EMBL/GenBank/DDBJ whole genome shotgun (WGS) entry which is preliminary data.</text>
</comment>
<reference evidence="8" key="1">
    <citation type="submission" date="2021-10" db="EMBL/GenBank/DDBJ databases">
        <title>The diversity and Nitrogen Metabolism of Culturable Nitrate-Utilizing Bacteria Within the Oxygen Minimum Zone of the Changjiang (Yangtze River)Estuary.</title>
        <authorList>
            <person name="Zhang D."/>
            <person name="Zheng J."/>
            <person name="Liu S."/>
            <person name="He W."/>
        </authorList>
    </citation>
    <scope>NUCLEOTIDE SEQUENCE</scope>
    <source>
        <strain evidence="8">FXH-223</strain>
    </source>
</reference>
<dbReference type="PROSITE" id="PS00056">
    <property type="entry name" value="RIBOSOMAL_S17"/>
    <property type="match status" value="1"/>
</dbReference>
<dbReference type="InterPro" id="IPR019984">
    <property type="entry name" value="Ribosomal_uS17_bact/chlr"/>
</dbReference>
<dbReference type="InterPro" id="IPR012340">
    <property type="entry name" value="NA-bd_OB-fold"/>
</dbReference>
<dbReference type="GO" id="GO:0006412">
    <property type="term" value="P:translation"/>
    <property type="evidence" value="ECO:0007669"/>
    <property type="project" value="UniProtKB-UniRule"/>
</dbReference>
<gene>
    <name evidence="6 8" type="primary">rpsQ</name>
    <name evidence="8" type="ORF">LL252_09315</name>
</gene>
<evidence type="ECO:0000256" key="5">
    <source>
        <dbReference type="ARBA" id="ARBA00023274"/>
    </source>
</evidence>
<accession>A0A9Q3UM59</accession>
<dbReference type="EMBL" id="JAJGNA010000009">
    <property type="protein sequence ID" value="MCC4308765.1"/>
    <property type="molecule type" value="Genomic_DNA"/>
</dbReference>
<keyword evidence="4 6" id="KW-0689">Ribosomal protein</keyword>
<dbReference type="Proteomes" id="UP001108027">
    <property type="component" value="Unassembled WGS sequence"/>
</dbReference>
<dbReference type="AlphaFoldDB" id="A0A9Q3UM59"/>
<dbReference type="PRINTS" id="PR00973">
    <property type="entry name" value="RIBOSOMALS17"/>
</dbReference>
<evidence type="ECO:0000256" key="3">
    <source>
        <dbReference type="ARBA" id="ARBA00022884"/>
    </source>
</evidence>
<dbReference type="GO" id="GO:0003735">
    <property type="term" value="F:structural constituent of ribosome"/>
    <property type="evidence" value="ECO:0007669"/>
    <property type="project" value="UniProtKB-UniRule"/>
</dbReference>
<dbReference type="InterPro" id="IPR019979">
    <property type="entry name" value="Ribosomal_uS17_CS"/>
</dbReference>
<sequence length="89" mass="10232">MAEAKEQLRRTATGRVISNKGDKTITVLVERRVQHPIYGKIIKRSTKLMAHDEENQCNEGDLVTIEECRPLSKRKTWTLVNVVEQTNKV</sequence>
<organism evidence="8 9">
    <name type="scientific">Alloalcanivorax marinus</name>
    <dbReference type="NCBI Taxonomy" id="1177169"/>
    <lineage>
        <taxon>Bacteria</taxon>
        <taxon>Pseudomonadati</taxon>
        <taxon>Pseudomonadota</taxon>
        <taxon>Gammaproteobacteria</taxon>
        <taxon>Oceanospirillales</taxon>
        <taxon>Alcanivoracaceae</taxon>
        <taxon>Alloalcanivorax</taxon>
    </lineage>
</organism>
<dbReference type="Pfam" id="PF00366">
    <property type="entry name" value="Ribosomal_S17"/>
    <property type="match status" value="1"/>
</dbReference>
<dbReference type="RefSeq" id="WP_204429034.1">
    <property type="nucleotide sequence ID" value="NZ_ARXL01000007.1"/>
</dbReference>
<evidence type="ECO:0000313" key="9">
    <source>
        <dbReference type="Proteomes" id="UP001108027"/>
    </source>
</evidence>
<comment type="subunit">
    <text evidence="6">Part of the 30S ribosomal subunit.</text>
</comment>
<keyword evidence="3 6" id="KW-0694">RNA-binding</keyword>